<keyword evidence="9 18" id="KW-0067">ATP-binding</keyword>
<dbReference type="KEGG" id="mde:101893106"/>
<dbReference type="GO" id="GO:0005814">
    <property type="term" value="C:centriole"/>
    <property type="evidence" value="ECO:0007669"/>
    <property type="project" value="UniProtKB-SubCell"/>
</dbReference>
<evidence type="ECO:0000256" key="15">
    <source>
        <dbReference type="ARBA" id="ARBA00030924"/>
    </source>
</evidence>
<dbReference type="Gene3D" id="3.30.1120.120">
    <property type="match status" value="1"/>
</dbReference>
<evidence type="ECO:0000256" key="5">
    <source>
        <dbReference type="ARBA" id="ARBA00022527"/>
    </source>
</evidence>
<dbReference type="InterPro" id="IPR000719">
    <property type="entry name" value="Prot_kinase_dom"/>
</dbReference>
<dbReference type="EC" id="2.7.11.21" evidence="2"/>
<keyword evidence="8" id="KW-0418">Kinase</keyword>
<keyword evidence="10" id="KW-0832">Ubl conjugation</keyword>
<feature type="domain" description="POLO box" evidence="21">
    <location>
        <begin position="685"/>
        <end position="764"/>
    </location>
</feature>
<evidence type="ECO:0000256" key="17">
    <source>
        <dbReference type="ARBA" id="ARBA00048347"/>
    </source>
</evidence>
<feature type="domain" description="Cryptic POLO box 1 (CPB1)" evidence="22">
    <location>
        <begin position="408"/>
        <end position="525"/>
    </location>
</feature>
<dbReference type="FunFam" id="1.10.510.10:FF:000576">
    <property type="entry name" value="Serine/threonine-protein kinase PLK4"/>
    <property type="match status" value="1"/>
</dbReference>
<dbReference type="eggNOG" id="KOG0575">
    <property type="taxonomic scope" value="Eukaryota"/>
</dbReference>
<feature type="region of interest" description="Disordered" evidence="19">
    <location>
        <begin position="772"/>
        <end position="800"/>
    </location>
</feature>
<comment type="subcellular location">
    <subcellularLocation>
        <location evidence="1">Cytoplasm</location>
        <location evidence="1">Cytoskeleton</location>
        <location evidence="1">Microtubule organizing center</location>
        <location evidence="1">Centrosome</location>
        <location evidence="1">Centriole</location>
    </subcellularLocation>
</comment>
<comment type="catalytic activity">
    <reaction evidence="17">
        <text>L-seryl-[protein] + ATP = O-phospho-L-seryl-[protein] + ADP + H(+)</text>
        <dbReference type="Rhea" id="RHEA:17989"/>
        <dbReference type="Rhea" id="RHEA-COMP:9863"/>
        <dbReference type="Rhea" id="RHEA-COMP:11604"/>
        <dbReference type="ChEBI" id="CHEBI:15378"/>
        <dbReference type="ChEBI" id="CHEBI:29999"/>
        <dbReference type="ChEBI" id="CHEBI:30616"/>
        <dbReference type="ChEBI" id="CHEBI:83421"/>
        <dbReference type="ChEBI" id="CHEBI:456216"/>
        <dbReference type="EC" id="2.7.11.21"/>
    </reaction>
</comment>
<dbReference type="InterPro" id="IPR011009">
    <property type="entry name" value="Kinase-like_dom_sf"/>
</dbReference>
<evidence type="ECO:0000259" key="20">
    <source>
        <dbReference type="PROSITE" id="PS50011"/>
    </source>
</evidence>
<comment type="function">
    <text evidence="12">Serine/threonine-protein kinase that plays a central role in centriole duplication. Able to trigger procentriole formation on the surface of the mother centriole cylinder, using mother centriole as a platform, leading to the recruitment of centriole biogenesis proteins such as sas-6. When overexpressed, it is able to induce centrosome amplification through the simultaneous generation of multiple procentrioles adjoining each parental centriole during S phase. Centrosome amplification following overexpression can initiate tumorigenesis, highlighting the importance of centrosome regulation in cancers.</text>
</comment>
<keyword evidence="5" id="KW-0723">Serine/threonine-protein kinase</keyword>
<dbReference type="GO" id="GO:0004674">
    <property type="term" value="F:protein serine/threonine kinase activity"/>
    <property type="evidence" value="ECO:0007669"/>
    <property type="project" value="UniProtKB-KW"/>
</dbReference>
<evidence type="ECO:0000313" key="24">
    <source>
        <dbReference type="EnsemblMetazoa" id="MDOA005964-PA"/>
    </source>
</evidence>
<dbReference type="EnsemblMetazoa" id="MDOA005964-RA">
    <property type="protein sequence ID" value="MDOA005964-PA"/>
    <property type="gene ID" value="MDOA005964"/>
</dbReference>
<dbReference type="Gene3D" id="2.40.50.930">
    <property type="match status" value="1"/>
</dbReference>
<dbReference type="InterPro" id="IPR033696">
    <property type="entry name" value="POLO_box_Plk4_C"/>
</dbReference>
<dbReference type="GO" id="GO:0005524">
    <property type="term" value="F:ATP binding"/>
    <property type="evidence" value="ECO:0007669"/>
    <property type="project" value="UniProtKB-UniRule"/>
</dbReference>
<dbReference type="STRING" id="7370.A0A1I8MKU5"/>
<dbReference type="InterPro" id="IPR033698">
    <property type="entry name" value="POLO_box_Plk4_2"/>
</dbReference>
<evidence type="ECO:0000256" key="1">
    <source>
        <dbReference type="ARBA" id="ARBA00004114"/>
    </source>
</evidence>
<keyword evidence="6" id="KW-0808">Transferase</keyword>
<dbReference type="PANTHER" id="PTHR24345:SF91">
    <property type="entry name" value="SERINE_THREONINE-PROTEIN KINASE PLK4"/>
    <property type="match status" value="1"/>
</dbReference>
<accession>A0A1I8MKU5</accession>
<dbReference type="RefSeq" id="XP_005190292.2">
    <property type="nucleotide sequence ID" value="XM_005190235.4"/>
</dbReference>
<dbReference type="InterPro" id="IPR033699">
    <property type="entry name" value="POLO_box_Plk4_1"/>
</dbReference>
<feature type="binding site" evidence="18">
    <location>
        <position position="43"/>
    </location>
    <ligand>
        <name>ATP</name>
        <dbReference type="ChEBI" id="CHEBI:30616"/>
    </ligand>
</feature>
<dbReference type="CDD" id="cd13114">
    <property type="entry name" value="POLO_box_Plk4_1"/>
    <property type="match status" value="1"/>
</dbReference>
<evidence type="ECO:0000256" key="4">
    <source>
        <dbReference type="ARBA" id="ARBA00022490"/>
    </source>
</evidence>
<dbReference type="PROSITE" id="PS50011">
    <property type="entry name" value="PROTEIN_KINASE_DOM"/>
    <property type="match status" value="1"/>
</dbReference>
<evidence type="ECO:0000256" key="18">
    <source>
        <dbReference type="PROSITE-ProRule" id="PRU10141"/>
    </source>
</evidence>
<dbReference type="AlphaFoldDB" id="A0A1I8MKU5"/>
<evidence type="ECO:0000259" key="22">
    <source>
        <dbReference type="PROSITE" id="PS51984"/>
    </source>
</evidence>
<comment type="catalytic activity">
    <reaction evidence="16">
        <text>L-threonyl-[protein] + ATP = O-phospho-L-threonyl-[protein] + ADP + H(+)</text>
        <dbReference type="Rhea" id="RHEA:46608"/>
        <dbReference type="Rhea" id="RHEA-COMP:11060"/>
        <dbReference type="Rhea" id="RHEA-COMP:11605"/>
        <dbReference type="ChEBI" id="CHEBI:15378"/>
        <dbReference type="ChEBI" id="CHEBI:30013"/>
        <dbReference type="ChEBI" id="CHEBI:30616"/>
        <dbReference type="ChEBI" id="CHEBI:61977"/>
        <dbReference type="ChEBI" id="CHEBI:456216"/>
        <dbReference type="EC" id="2.7.11.21"/>
    </reaction>
</comment>
<dbReference type="InterPro" id="IPR017441">
    <property type="entry name" value="Protein_kinase_ATP_BS"/>
</dbReference>
<dbReference type="InterPro" id="IPR047108">
    <property type="entry name" value="Plk4-like_POLO_box_2_sf"/>
</dbReference>
<dbReference type="PROSITE" id="PS00107">
    <property type="entry name" value="PROTEIN_KINASE_ATP"/>
    <property type="match status" value="1"/>
</dbReference>
<dbReference type="SUPFAM" id="SSF82615">
    <property type="entry name" value="Polo-box domain"/>
    <property type="match status" value="1"/>
</dbReference>
<evidence type="ECO:0000256" key="19">
    <source>
        <dbReference type="SAM" id="MobiDB-lite"/>
    </source>
</evidence>
<dbReference type="InterPro" id="IPR000959">
    <property type="entry name" value="POLO_box_dom"/>
</dbReference>
<dbReference type="FunFam" id="3.30.200.20:FF:000042">
    <property type="entry name" value="Aurora kinase A"/>
    <property type="match status" value="1"/>
</dbReference>
<evidence type="ECO:0000256" key="14">
    <source>
        <dbReference type="ARBA" id="ARBA00030429"/>
    </source>
</evidence>
<gene>
    <name evidence="24" type="primary">101893106</name>
</gene>
<dbReference type="PROSITE" id="PS50078">
    <property type="entry name" value="POLO_BOX"/>
    <property type="match status" value="1"/>
</dbReference>
<dbReference type="InterPro" id="IPR008266">
    <property type="entry name" value="Tyr_kinase_AS"/>
</dbReference>
<evidence type="ECO:0000256" key="9">
    <source>
        <dbReference type="ARBA" id="ARBA00022840"/>
    </source>
</evidence>
<dbReference type="Gene3D" id="3.30.1120.130">
    <property type="match status" value="1"/>
</dbReference>
<keyword evidence="7 18" id="KW-0547">Nucleotide-binding</keyword>
<dbReference type="OrthoDB" id="10004143at2759"/>
<dbReference type="Pfam" id="PF18409">
    <property type="entry name" value="Plk4_PB2"/>
    <property type="match status" value="1"/>
</dbReference>
<dbReference type="InterPro" id="IPR046437">
    <property type="entry name" value="Ser_Thr-PK_POLO_box_1_sf"/>
</dbReference>
<feature type="domain" description="Protein kinase" evidence="20">
    <location>
        <begin position="14"/>
        <end position="268"/>
    </location>
</feature>
<dbReference type="Gene3D" id="1.10.510.10">
    <property type="entry name" value="Transferase(Phosphotransferase) domain 1"/>
    <property type="match status" value="1"/>
</dbReference>
<name>A0A1I8MKU5_MUSDO</name>
<dbReference type="VEuPathDB" id="VectorBase:MDOMA2_010924"/>
<evidence type="ECO:0000256" key="2">
    <source>
        <dbReference type="ARBA" id="ARBA00012424"/>
    </source>
</evidence>
<evidence type="ECO:0000256" key="7">
    <source>
        <dbReference type="ARBA" id="ARBA00022741"/>
    </source>
</evidence>
<evidence type="ECO:0000256" key="8">
    <source>
        <dbReference type="ARBA" id="ARBA00022777"/>
    </source>
</evidence>
<evidence type="ECO:0000256" key="11">
    <source>
        <dbReference type="ARBA" id="ARBA00023212"/>
    </source>
</evidence>
<keyword evidence="11" id="KW-0206">Cytoskeleton</keyword>
<evidence type="ECO:0000256" key="10">
    <source>
        <dbReference type="ARBA" id="ARBA00022843"/>
    </source>
</evidence>
<dbReference type="SUPFAM" id="SSF56112">
    <property type="entry name" value="Protein kinase-like (PK-like)"/>
    <property type="match status" value="1"/>
</dbReference>
<dbReference type="PROSITE" id="PS51984">
    <property type="entry name" value="CPB1"/>
    <property type="match status" value="1"/>
</dbReference>
<feature type="domain" description="Cryptic POLO box 2 (CPB2)" evidence="23">
    <location>
        <begin position="526"/>
        <end position="628"/>
    </location>
</feature>
<keyword evidence="4" id="KW-0963">Cytoplasm</keyword>
<protein>
    <recommendedName>
        <fullName evidence="3">Serine/threonine-protein kinase PLK4</fullName>
        <ecNumber evidence="2">2.7.11.21</ecNumber>
    </recommendedName>
    <alternativeName>
        <fullName evidence="13">Polo-like kinase 4</fullName>
    </alternativeName>
    <alternativeName>
        <fullName evidence="14 15">Serine/threonine-protein kinase SAK</fullName>
    </alternativeName>
</protein>
<dbReference type="PROSITE" id="PS51985">
    <property type="entry name" value="CPB2"/>
    <property type="match status" value="1"/>
</dbReference>
<reference evidence="24" key="1">
    <citation type="submission" date="2020-05" db="UniProtKB">
        <authorList>
            <consortium name="EnsemblMetazoa"/>
        </authorList>
    </citation>
    <scope>IDENTIFICATION</scope>
    <source>
        <strain evidence="24">Aabys</strain>
    </source>
</reference>
<dbReference type="PANTHER" id="PTHR24345">
    <property type="entry name" value="SERINE/THREONINE-PROTEIN KINASE PLK"/>
    <property type="match status" value="1"/>
</dbReference>
<evidence type="ECO:0000256" key="6">
    <source>
        <dbReference type="ARBA" id="ARBA00022679"/>
    </source>
</evidence>
<feature type="compositionally biased region" description="Polar residues" evidence="19">
    <location>
        <begin position="784"/>
        <end position="794"/>
    </location>
</feature>
<evidence type="ECO:0000259" key="23">
    <source>
        <dbReference type="PROSITE" id="PS51985"/>
    </source>
</evidence>
<evidence type="ECO:0000256" key="13">
    <source>
        <dbReference type="ARBA" id="ARBA00030332"/>
    </source>
</evidence>
<dbReference type="PROSITE" id="PS00109">
    <property type="entry name" value="PROTEIN_KINASE_TYR"/>
    <property type="match status" value="1"/>
</dbReference>
<evidence type="ECO:0000259" key="21">
    <source>
        <dbReference type="PROSITE" id="PS50078"/>
    </source>
</evidence>
<dbReference type="GO" id="GO:0005634">
    <property type="term" value="C:nucleus"/>
    <property type="evidence" value="ECO:0007669"/>
    <property type="project" value="TreeGrafter"/>
</dbReference>
<organism evidence="24">
    <name type="scientific">Musca domestica</name>
    <name type="common">House fly</name>
    <dbReference type="NCBI Taxonomy" id="7370"/>
    <lineage>
        <taxon>Eukaryota</taxon>
        <taxon>Metazoa</taxon>
        <taxon>Ecdysozoa</taxon>
        <taxon>Arthropoda</taxon>
        <taxon>Hexapoda</taxon>
        <taxon>Insecta</taxon>
        <taxon>Pterygota</taxon>
        <taxon>Neoptera</taxon>
        <taxon>Endopterygota</taxon>
        <taxon>Diptera</taxon>
        <taxon>Brachycera</taxon>
        <taxon>Muscomorpha</taxon>
        <taxon>Muscoidea</taxon>
        <taxon>Muscidae</taxon>
        <taxon>Musca</taxon>
    </lineage>
</organism>
<evidence type="ECO:0000256" key="3">
    <source>
        <dbReference type="ARBA" id="ARBA00020245"/>
    </source>
</evidence>
<evidence type="ECO:0000256" key="12">
    <source>
        <dbReference type="ARBA" id="ARBA00024958"/>
    </source>
</evidence>
<dbReference type="VEuPathDB" id="VectorBase:MDOA005964"/>
<proteinExistence type="predicted"/>
<dbReference type="CDD" id="cd13116">
    <property type="entry name" value="POLO_box_Plk4_3"/>
    <property type="match status" value="1"/>
</dbReference>
<dbReference type="Pfam" id="PF00069">
    <property type="entry name" value="Pkinase"/>
    <property type="match status" value="1"/>
</dbReference>
<sequence length="800" mass="89660">MNHQRNWGENINEYEVLHLLGKGGFASVYKARCLRSNQYVAIKMIDKKLIHGAAMADRVRQEVEIHSRLKHPSVLELYTFFQDEHYVYLVLELAHNGELQRYMKSIMGRPMTEGEAAAILKQVVAGLLYLHSHSIMHRDISLSNLLLSKDMHIKIADFGLATQLKQPNERHVTMCGTPNYISPEVVSRSSHGLPADVWGLGCMFYTLLVGQPPFDTDAVQATLNRVVMSDYQIPSHISFDAKDLIKQLLRKKPEERISLQQVLKHPFMLRFSKETVTNTENRMDIGNSTRSQFSCDSGIITFSSSNASNSCPSFPKSNVTEQLPFASQPSNQHPLAPVDFQNRVSVKCSTNGNVERMKTEPFGEENWNWIRPNCPTTRSSNMQAIYGMSISDNCSGQTSLQAKSCEPERPLTVPPLNTTRLQPTRYKTKNAIMSILKRGEVVIEFIKYRAKYNADRVTDICWISGDGQSVMVYQPDSGRGLPVSDRAPDPPPTSSNCIFSYDTLPAKHHKKYAYAARFVNLVKSKTPKITYYSPLAKFALMESLEDFEAAFYDGSKVTKSPGEGIKVFDKHGRHLTQADETQALIDHQQACLNHCKAISKALELAELPGGHSCFPVVIGRRPTSDLQAQHVTTNKRDTNNIFSSTPKSNQLPSINFSLSVNPNIDFEGTSKECQQEFIASQPNLPIKRVNIPGIGMATELSHGVVQIQFQDHSVISVIPASQGGGITYTHSSGVSTHFGPHDDLPLQVREKMLHLPTIDRMLKQSTDSLSRNYQRPHHPLYNGIVTSTPSTTTKQHMKFF</sequence>
<evidence type="ECO:0000256" key="16">
    <source>
        <dbReference type="ARBA" id="ARBA00047802"/>
    </source>
</evidence>
<dbReference type="Pfam" id="PF18190">
    <property type="entry name" value="Plk4_PB1"/>
    <property type="match status" value="1"/>
</dbReference>